<proteinExistence type="predicted"/>
<sequence length="548" mass="63098">MERSTTSDTASEKPSPSHSTGAVQMRIKNANSHHDRLSQSKSMILSENVKVAEPVNRHRRNHSQHNLTLADIISTQDHTVVEKEGYLLKAKIADGGKKLRKNWSTSWIVLTARKMEFYKESKQPALANLKPGYKPECVDLCGAQIEWTPEKSSRKNVFQDLLAEECFSSVGNPKFILRVENSHRTKVDSFLLYCFSAFVPYLYLDNMRLSSKKSGERSKQINVYGCIWLYTCITTVSGNEFLLQSDIDFLILDWFHAIKNAIDRLPKERSCTSRNLEFKLKRSSSIELLNSLDTESKEPKPEHRKSLIFRLNYSASDSNDRNRVKSRLKKFISRRPSLKTLQEKGLIKDQIFGSHLHLVCEHENSTVPQFVRLCIKAVERRGLEVDGIYRVSGNLATIQKLRFVVNQEEKLNLDDSQWEDIHVVTGALKMFFRELPEPLFPYCFFEQFVEAIKIPDNATRIKAIRTLVKKLPRPNYDTMKILFEHLKKIAAKESVNLMSTQSLGIVFGPTLLRPEKETGNMAVHMLYQNQIVELMLSEYSKIFVSEED</sequence>
<evidence type="ECO:0000256" key="9">
    <source>
        <dbReference type="SAM" id="MobiDB-lite"/>
    </source>
</evidence>
<evidence type="ECO:0000259" key="11">
    <source>
        <dbReference type="PROSITE" id="PS50238"/>
    </source>
</evidence>
<dbReference type="InterPro" id="IPR000198">
    <property type="entry name" value="RhoGAP_dom"/>
</dbReference>
<evidence type="ECO:0000259" key="10">
    <source>
        <dbReference type="PROSITE" id="PS50003"/>
    </source>
</evidence>
<dbReference type="InterPro" id="IPR008936">
    <property type="entry name" value="Rho_GTPase_activation_prot"/>
</dbReference>
<accession>A0A6J3D678</accession>
<dbReference type="AlphaFoldDB" id="A0A6J3D678"/>
<dbReference type="Gene3D" id="2.30.29.30">
    <property type="entry name" value="Pleckstrin-homology domain (PH domain)/Phosphotyrosine-binding domain (PTB)"/>
    <property type="match status" value="1"/>
</dbReference>
<evidence type="ECO:0000256" key="5">
    <source>
        <dbReference type="ARBA" id="ARBA00023136"/>
    </source>
</evidence>
<dbReference type="InParanoid" id="A0A6J3D678"/>
<evidence type="ECO:0000256" key="2">
    <source>
        <dbReference type="ARBA" id="ARBA00004496"/>
    </source>
</evidence>
<dbReference type="InterPro" id="IPR001849">
    <property type="entry name" value="PH_domain"/>
</dbReference>
<keyword evidence="3" id="KW-0343">GTPase activation</keyword>
<dbReference type="GeneID" id="116490675"/>
<keyword evidence="4" id="KW-0963">Cytoplasm</keyword>
<dbReference type="PROSITE" id="PS50238">
    <property type="entry name" value="RHOGAP"/>
    <property type="match status" value="1"/>
</dbReference>
<evidence type="ECO:0000256" key="1">
    <source>
        <dbReference type="ARBA" id="ARBA00004170"/>
    </source>
</evidence>
<evidence type="ECO:0000256" key="6">
    <source>
        <dbReference type="ARBA" id="ARBA00040777"/>
    </source>
</evidence>
<dbReference type="GO" id="GO:0016020">
    <property type="term" value="C:membrane"/>
    <property type="evidence" value="ECO:0007669"/>
    <property type="project" value="UniProtKB-SubCell"/>
</dbReference>
<dbReference type="SMART" id="SM00233">
    <property type="entry name" value="PH"/>
    <property type="match status" value="1"/>
</dbReference>
<reference evidence="13" key="1">
    <citation type="submission" date="2025-08" db="UniProtKB">
        <authorList>
            <consortium name="RefSeq"/>
        </authorList>
    </citation>
    <scope>IDENTIFICATION</scope>
    <source>
        <tissue evidence="13">Lung</tissue>
    </source>
</reference>
<dbReference type="InterPro" id="IPR011993">
    <property type="entry name" value="PH-like_dom_sf"/>
</dbReference>
<dbReference type="CDD" id="cd04403">
    <property type="entry name" value="RhoGAP_ARHGAP27_15_12_9"/>
    <property type="match status" value="1"/>
</dbReference>
<dbReference type="CTD" id="55843"/>
<dbReference type="PANTHER" id="PTHR23176">
    <property type="entry name" value="RHO/RAC/CDC GTPASE-ACTIVATING PROTEIN"/>
    <property type="match status" value="1"/>
</dbReference>
<dbReference type="KEGG" id="aful:116490675"/>
<protein>
    <recommendedName>
        <fullName evidence="6">Rho GTPase-activating protein 15</fullName>
    </recommendedName>
    <alternativeName>
        <fullName evidence="7">ArhGAP15</fullName>
    </alternativeName>
    <alternativeName>
        <fullName evidence="8">Rho-type GTPase-activating protein 15</fullName>
    </alternativeName>
</protein>
<dbReference type="Pfam" id="PF00169">
    <property type="entry name" value="PH"/>
    <property type="match status" value="1"/>
</dbReference>
<dbReference type="FunFam" id="1.10.555.10:FF:000003">
    <property type="entry name" value="Putative rho GTPase-activating protein 12"/>
    <property type="match status" value="1"/>
</dbReference>
<keyword evidence="5" id="KW-0472">Membrane</keyword>
<evidence type="ECO:0000256" key="7">
    <source>
        <dbReference type="ARBA" id="ARBA00042482"/>
    </source>
</evidence>
<evidence type="ECO:0000256" key="4">
    <source>
        <dbReference type="ARBA" id="ARBA00022490"/>
    </source>
</evidence>
<dbReference type="GO" id="GO:0005096">
    <property type="term" value="F:GTPase activator activity"/>
    <property type="evidence" value="ECO:0007669"/>
    <property type="project" value="UniProtKB-KW"/>
</dbReference>
<dbReference type="Pfam" id="PF00620">
    <property type="entry name" value="RhoGAP"/>
    <property type="match status" value="1"/>
</dbReference>
<dbReference type="Gene3D" id="1.10.555.10">
    <property type="entry name" value="Rho GTPase activation protein"/>
    <property type="match status" value="1"/>
</dbReference>
<evidence type="ECO:0000256" key="8">
    <source>
        <dbReference type="ARBA" id="ARBA00042925"/>
    </source>
</evidence>
<evidence type="ECO:0000256" key="3">
    <source>
        <dbReference type="ARBA" id="ARBA00022468"/>
    </source>
</evidence>
<keyword evidence="12" id="KW-1185">Reference proteome</keyword>
<dbReference type="FunCoup" id="A0A6J3D678">
    <property type="interactions" value="31"/>
</dbReference>
<feature type="region of interest" description="Disordered" evidence="9">
    <location>
        <begin position="1"/>
        <end position="22"/>
    </location>
</feature>
<dbReference type="SMART" id="SM00324">
    <property type="entry name" value="RhoGAP"/>
    <property type="match status" value="1"/>
</dbReference>
<dbReference type="SUPFAM" id="SSF48350">
    <property type="entry name" value="GTPase activation domain, GAP"/>
    <property type="match status" value="1"/>
</dbReference>
<dbReference type="PROSITE" id="PS50003">
    <property type="entry name" value="PH_DOMAIN"/>
    <property type="match status" value="1"/>
</dbReference>
<evidence type="ECO:0000313" key="12">
    <source>
        <dbReference type="Proteomes" id="UP000504639"/>
    </source>
</evidence>
<dbReference type="GO" id="GO:0007165">
    <property type="term" value="P:signal transduction"/>
    <property type="evidence" value="ECO:0007669"/>
    <property type="project" value="InterPro"/>
</dbReference>
<dbReference type="GO" id="GO:0005737">
    <property type="term" value="C:cytoplasm"/>
    <property type="evidence" value="ECO:0007669"/>
    <property type="project" value="UniProtKB-SubCell"/>
</dbReference>
<dbReference type="PANTHER" id="PTHR23176:SF108">
    <property type="entry name" value="RHO GTPASE-ACTIVATING PROTEIN 15"/>
    <property type="match status" value="1"/>
</dbReference>
<feature type="domain" description="PH" evidence="10">
    <location>
        <begin position="80"/>
        <end position="263"/>
    </location>
</feature>
<evidence type="ECO:0000313" key="13">
    <source>
        <dbReference type="RefSeq" id="XP_032045959.1"/>
    </source>
</evidence>
<dbReference type="Proteomes" id="UP000504639">
    <property type="component" value="Chromosome 6"/>
</dbReference>
<dbReference type="SUPFAM" id="SSF50729">
    <property type="entry name" value="PH domain-like"/>
    <property type="match status" value="1"/>
</dbReference>
<comment type="subcellular location">
    <subcellularLocation>
        <location evidence="2">Cytoplasm</location>
    </subcellularLocation>
    <subcellularLocation>
        <location evidence="1">Membrane</location>
        <topology evidence="1">Peripheral membrane protein</topology>
    </subcellularLocation>
</comment>
<dbReference type="InterPro" id="IPR050729">
    <property type="entry name" value="Rho-GAP"/>
</dbReference>
<dbReference type="CDD" id="cd13233">
    <property type="entry name" value="PH_ARHGAP9-like"/>
    <property type="match status" value="1"/>
</dbReference>
<feature type="domain" description="Rho-GAP" evidence="11">
    <location>
        <begin position="354"/>
        <end position="543"/>
    </location>
</feature>
<gene>
    <name evidence="13" type="primary">ARHGAP15</name>
</gene>
<organism evidence="12 13">
    <name type="scientific">Aythya fuligula</name>
    <name type="common">Tufted duck</name>
    <name type="synonym">Anas fuligula</name>
    <dbReference type="NCBI Taxonomy" id="219594"/>
    <lineage>
        <taxon>Eukaryota</taxon>
        <taxon>Metazoa</taxon>
        <taxon>Chordata</taxon>
        <taxon>Craniata</taxon>
        <taxon>Vertebrata</taxon>
        <taxon>Euteleostomi</taxon>
        <taxon>Archelosauria</taxon>
        <taxon>Archosauria</taxon>
        <taxon>Dinosauria</taxon>
        <taxon>Saurischia</taxon>
        <taxon>Theropoda</taxon>
        <taxon>Coelurosauria</taxon>
        <taxon>Aves</taxon>
        <taxon>Neognathae</taxon>
        <taxon>Galloanserae</taxon>
        <taxon>Anseriformes</taxon>
        <taxon>Anatidae</taxon>
        <taxon>Aythyinae</taxon>
        <taxon>Aythya</taxon>
    </lineage>
</organism>
<dbReference type="RefSeq" id="XP_032045959.1">
    <property type="nucleotide sequence ID" value="XM_032190068.1"/>
</dbReference>
<name>A0A6J3D678_AYTFU</name>